<keyword evidence="1" id="KW-0472">Membrane</keyword>
<evidence type="ECO:0000256" key="1">
    <source>
        <dbReference type="SAM" id="Phobius"/>
    </source>
</evidence>
<keyword evidence="3" id="KW-1185">Reference proteome</keyword>
<dbReference type="EMBL" id="CAJFCW020000001">
    <property type="protein sequence ID" value="CAG9080594.1"/>
    <property type="molecule type" value="Genomic_DNA"/>
</dbReference>
<dbReference type="AlphaFoldDB" id="A0A811JS49"/>
<sequence length="322" mass="36923">MLAYAIFLYVTEMLLNTFALVVHIMFLFILSKTKLFLNSQRYYIGNVILANIVTIVFRYPQLVQILAEQPLYSDELNTVITEVHNLADSAVTNMLAQITIFVDVTVVIMGRDETALSVAIVLCVLMWAVGYYIYTVYNSMFEVLEVLNLICWFTFFGLIYIGRTKYRQLTNGNVNNKYKLSVCLRTLAVLKVMAVCSAIKNFVCINDILVLNAFIRPYKDVFGEQIASFVYDLTLSVYSSVVPFLMIWSHEQMKKTYGRLYSTNGPKLEVVSIEKKPRFVARNVVGDVITHLRPQEEEAQHFAHLQSSWNTLRVPGRPIMVQ</sequence>
<accession>A0A811JS49</accession>
<feature type="transmembrane region" description="Helical" evidence="1">
    <location>
        <begin position="6"/>
        <end position="30"/>
    </location>
</feature>
<feature type="transmembrane region" description="Helical" evidence="1">
    <location>
        <begin position="182"/>
        <end position="209"/>
    </location>
</feature>
<protein>
    <submittedName>
        <fullName evidence="2">Uncharacterized protein</fullName>
    </submittedName>
</protein>
<dbReference type="Proteomes" id="UP000614601">
    <property type="component" value="Unassembled WGS sequence"/>
</dbReference>
<reference evidence="2" key="1">
    <citation type="submission" date="2020-09" db="EMBL/GenBank/DDBJ databases">
        <authorList>
            <person name="Kikuchi T."/>
        </authorList>
    </citation>
    <scope>NUCLEOTIDE SEQUENCE</scope>
    <source>
        <strain evidence="2">SH1</strain>
    </source>
</reference>
<feature type="transmembrane region" description="Helical" evidence="1">
    <location>
        <begin position="229"/>
        <end position="249"/>
    </location>
</feature>
<feature type="transmembrane region" description="Helical" evidence="1">
    <location>
        <begin position="140"/>
        <end position="161"/>
    </location>
</feature>
<feature type="transmembrane region" description="Helical" evidence="1">
    <location>
        <begin position="115"/>
        <end position="134"/>
    </location>
</feature>
<keyword evidence="1" id="KW-1133">Transmembrane helix</keyword>
<organism evidence="2 3">
    <name type="scientific">Bursaphelenchus okinawaensis</name>
    <dbReference type="NCBI Taxonomy" id="465554"/>
    <lineage>
        <taxon>Eukaryota</taxon>
        <taxon>Metazoa</taxon>
        <taxon>Ecdysozoa</taxon>
        <taxon>Nematoda</taxon>
        <taxon>Chromadorea</taxon>
        <taxon>Rhabditida</taxon>
        <taxon>Tylenchina</taxon>
        <taxon>Tylenchomorpha</taxon>
        <taxon>Aphelenchoidea</taxon>
        <taxon>Aphelenchoididae</taxon>
        <taxon>Bursaphelenchus</taxon>
    </lineage>
</organism>
<name>A0A811JS49_9BILA</name>
<evidence type="ECO:0000313" key="3">
    <source>
        <dbReference type="Proteomes" id="UP000614601"/>
    </source>
</evidence>
<gene>
    <name evidence="2" type="ORF">BOKJ2_LOCUS807</name>
</gene>
<dbReference type="Proteomes" id="UP000783686">
    <property type="component" value="Unassembled WGS sequence"/>
</dbReference>
<feature type="transmembrane region" description="Helical" evidence="1">
    <location>
        <begin position="42"/>
        <end position="60"/>
    </location>
</feature>
<dbReference type="OrthoDB" id="5781853at2759"/>
<comment type="caution">
    <text evidence="2">The sequence shown here is derived from an EMBL/GenBank/DDBJ whole genome shotgun (WGS) entry which is preliminary data.</text>
</comment>
<dbReference type="EMBL" id="CAJFDH010000001">
    <property type="protein sequence ID" value="CAD5206123.1"/>
    <property type="molecule type" value="Genomic_DNA"/>
</dbReference>
<evidence type="ECO:0000313" key="2">
    <source>
        <dbReference type="EMBL" id="CAD5206123.1"/>
    </source>
</evidence>
<proteinExistence type="predicted"/>
<keyword evidence="1" id="KW-0812">Transmembrane</keyword>